<sequence length="60" mass="6617">MLKYNFARRSLVGQNESGLYDCLVPVVYNKLSISQMVRINRTPDGATLSKDGVLETGPTV</sequence>
<dbReference type="EMBL" id="JYDJ01000001">
    <property type="protein sequence ID" value="KRX51165.1"/>
    <property type="molecule type" value="Genomic_DNA"/>
</dbReference>
<dbReference type="AlphaFoldDB" id="A0A0V0UJQ4"/>
<name>A0A0V0UJQ4_9BILA</name>
<protein>
    <submittedName>
        <fullName evidence="1">Uncharacterized protein</fullName>
    </submittedName>
</protein>
<comment type="caution">
    <text evidence="1">The sequence shown here is derived from an EMBL/GenBank/DDBJ whole genome shotgun (WGS) entry which is preliminary data.</text>
</comment>
<keyword evidence="2" id="KW-1185">Reference proteome</keyword>
<proteinExistence type="predicted"/>
<dbReference type="Proteomes" id="UP000055048">
    <property type="component" value="Unassembled WGS sequence"/>
</dbReference>
<gene>
    <name evidence="1" type="ORF">T05_13115</name>
</gene>
<reference evidence="1 2" key="1">
    <citation type="submission" date="2015-01" db="EMBL/GenBank/DDBJ databases">
        <title>Evolution of Trichinella species and genotypes.</title>
        <authorList>
            <person name="Korhonen P.K."/>
            <person name="Edoardo P."/>
            <person name="Giuseppe L.R."/>
            <person name="Gasser R.B."/>
        </authorList>
    </citation>
    <scope>NUCLEOTIDE SEQUENCE [LARGE SCALE GENOMIC DNA]</scope>
    <source>
        <strain evidence="1">ISS417</strain>
    </source>
</reference>
<evidence type="ECO:0000313" key="2">
    <source>
        <dbReference type="Proteomes" id="UP000055048"/>
    </source>
</evidence>
<accession>A0A0V0UJQ4</accession>
<organism evidence="1 2">
    <name type="scientific">Trichinella murrelli</name>
    <dbReference type="NCBI Taxonomy" id="144512"/>
    <lineage>
        <taxon>Eukaryota</taxon>
        <taxon>Metazoa</taxon>
        <taxon>Ecdysozoa</taxon>
        <taxon>Nematoda</taxon>
        <taxon>Enoplea</taxon>
        <taxon>Dorylaimia</taxon>
        <taxon>Trichinellida</taxon>
        <taxon>Trichinellidae</taxon>
        <taxon>Trichinella</taxon>
    </lineage>
</organism>
<evidence type="ECO:0000313" key="1">
    <source>
        <dbReference type="EMBL" id="KRX51165.1"/>
    </source>
</evidence>